<dbReference type="EMBL" id="MU069743">
    <property type="protein sequence ID" value="KAF5834666.1"/>
    <property type="molecule type" value="Genomic_DNA"/>
</dbReference>
<evidence type="ECO:0000313" key="1">
    <source>
        <dbReference type="EMBL" id="KAF5834666.1"/>
    </source>
</evidence>
<keyword evidence="2" id="KW-1185">Reference proteome</keyword>
<accession>A0ABQ7GJ83</accession>
<sequence>MPRGVQLLAHPLPLPGASSFWRSLPMTYECTFMLPHSRGAAHQVSIRVQKGPSQTGSTLQDWMVEHGLEAPRTRTHHAAPSSAGVCNTCAVVVVVKECVFGSAAFQDVCNRGGGCKKSVFGSAGAPFTRTHCASFSSAWLG</sequence>
<protein>
    <recommendedName>
        <fullName evidence="3">Encoded protein</fullName>
    </recommendedName>
</protein>
<reference evidence="1" key="1">
    <citation type="submission" date="2017-08" db="EMBL/GenBank/DDBJ databases">
        <authorList>
            <person name="Polle J.E."/>
            <person name="Barry K."/>
            <person name="Cushman J."/>
            <person name="Schmutz J."/>
            <person name="Tran D."/>
            <person name="Hathwaick L.T."/>
            <person name="Yim W.C."/>
            <person name="Jenkins J."/>
            <person name="Mckie-Krisberg Z.M."/>
            <person name="Prochnik S."/>
            <person name="Lindquist E."/>
            <person name="Dockter R.B."/>
            <person name="Adam C."/>
            <person name="Molina H."/>
            <person name="Bunkerborg J."/>
            <person name="Jin E."/>
            <person name="Buchheim M."/>
            <person name="Magnuson J."/>
        </authorList>
    </citation>
    <scope>NUCLEOTIDE SEQUENCE</scope>
    <source>
        <strain evidence="1">CCAP 19/18</strain>
    </source>
</reference>
<evidence type="ECO:0008006" key="3">
    <source>
        <dbReference type="Google" id="ProtNLM"/>
    </source>
</evidence>
<dbReference type="Proteomes" id="UP000815325">
    <property type="component" value="Unassembled WGS sequence"/>
</dbReference>
<proteinExistence type="predicted"/>
<comment type="caution">
    <text evidence="1">The sequence shown here is derived from an EMBL/GenBank/DDBJ whole genome shotgun (WGS) entry which is preliminary data.</text>
</comment>
<gene>
    <name evidence="1" type="ORF">DUNSADRAFT_8548</name>
</gene>
<name>A0ABQ7GJ83_DUNSA</name>
<organism evidence="1 2">
    <name type="scientific">Dunaliella salina</name>
    <name type="common">Green alga</name>
    <name type="synonym">Protococcus salinus</name>
    <dbReference type="NCBI Taxonomy" id="3046"/>
    <lineage>
        <taxon>Eukaryota</taxon>
        <taxon>Viridiplantae</taxon>
        <taxon>Chlorophyta</taxon>
        <taxon>core chlorophytes</taxon>
        <taxon>Chlorophyceae</taxon>
        <taxon>CS clade</taxon>
        <taxon>Chlamydomonadales</taxon>
        <taxon>Dunaliellaceae</taxon>
        <taxon>Dunaliella</taxon>
    </lineage>
</organism>
<evidence type="ECO:0000313" key="2">
    <source>
        <dbReference type="Proteomes" id="UP000815325"/>
    </source>
</evidence>